<reference evidence="1 2" key="1">
    <citation type="journal article" date="2021" name="Commun. Biol.">
        <title>The genome of Shorea leprosula (Dipterocarpaceae) highlights the ecological relevance of drought in aseasonal tropical rainforests.</title>
        <authorList>
            <person name="Ng K.K.S."/>
            <person name="Kobayashi M.J."/>
            <person name="Fawcett J.A."/>
            <person name="Hatakeyama M."/>
            <person name="Paape T."/>
            <person name="Ng C.H."/>
            <person name="Ang C.C."/>
            <person name="Tnah L.H."/>
            <person name="Lee C.T."/>
            <person name="Nishiyama T."/>
            <person name="Sese J."/>
            <person name="O'Brien M.J."/>
            <person name="Copetti D."/>
            <person name="Mohd Noor M.I."/>
            <person name="Ong R.C."/>
            <person name="Putra M."/>
            <person name="Sireger I.Z."/>
            <person name="Indrioko S."/>
            <person name="Kosugi Y."/>
            <person name="Izuno A."/>
            <person name="Isagi Y."/>
            <person name="Lee S.L."/>
            <person name="Shimizu K.K."/>
        </authorList>
    </citation>
    <scope>NUCLEOTIDE SEQUENCE [LARGE SCALE GENOMIC DNA]</scope>
    <source>
        <strain evidence="1">214</strain>
    </source>
</reference>
<sequence>MLTAPPSPKFHQLMAAMCKSREISYGFANLWKCSTVHRVITVHGTVHGYCSRTDGQQLKGIK</sequence>
<comment type="caution">
    <text evidence="1">The sequence shown here is derived from an EMBL/GenBank/DDBJ whole genome shotgun (WGS) entry which is preliminary data.</text>
</comment>
<organism evidence="1 2">
    <name type="scientific">Rubroshorea leprosula</name>
    <dbReference type="NCBI Taxonomy" id="152421"/>
    <lineage>
        <taxon>Eukaryota</taxon>
        <taxon>Viridiplantae</taxon>
        <taxon>Streptophyta</taxon>
        <taxon>Embryophyta</taxon>
        <taxon>Tracheophyta</taxon>
        <taxon>Spermatophyta</taxon>
        <taxon>Magnoliopsida</taxon>
        <taxon>eudicotyledons</taxon>
        <taxon>Gunneridae</taxon>
        <taxon>Pentapetalae</taxon>
        <taxon>rosids</taxon>
        <taxon>malvids</taxon>
        <taxon>Malvales</taxon>
        <taxon>Dipterocarpaceae</taxon>
        <taxon>Rubroshorea</taxon>
    </lineage>
</organism>
<dbReference type="EMBL" id="BPVZ01000029">
    <property type="protein sequence ID" value="GKV08427.1"/>
    <property type="molecule type" value="Genomic_DNA"/>
</dbReference>
<evidence type="ECO:0000313" key="2">
    <source>
        <dbReference type="Proteomes" id="UP001054252"/>
    </source>
</evidence>
<protein>
    <submittedName>
        <fullName evidence="1">Uncharacterized protein</fullName>
    </submittedName>
</protein>
<dbReference type="AlphaFoldDB" id="A0AAV5J4R5"/>
<proteinExistence type="predicted"/>
<name>A0AAV5J4R5_9ROSI</name>
<evidence type="ECO:0000313" key="1">
    <source>
        <dbReference type="EMBL" id="GKV08427.1"/>
    </source>
</evidence>
<keyword evidence="2" id="KW-1185">Reference proteome</keyword>
<accession>A0AAV5J4R5</accession>
<gene>
    <name evidence="1" type="ORF">SLEP1_g20055</name>
</gene>
<dbReference type="Proteomes" id="UP001054252">
    <property type="component" value="Unassembled WGS sequence"/>
</dbReference>